<feature type="transmembrane region" description="Helical" evidence="1">
    <location>
        <begin position="89"/>
        <end position="112"/>
    </location>
</feature>
<proteinExistence type="predicted"/>
<evidence type="ECO:0000259" key="2">
    <source>
        <dbReference type="Pfam" id="PF06580"/>
    </source>
</evidence>
<keyword evidence="3" id="KW-0808">Transferase</keyword>
<name>A0ABT2BTR0_9BURK</name>
<dbReference type="SUPFAM" id="SSF55874">
    <property type="entry name" value="ATPase domain of HSP90 chaperone/DNA topoisomerase II/histidine kinase"/>
    <property type="match status" value="1"/>
</dbReference>
<comment type="caution">
    <text evidence="3">The sequence shown here is derived from an EMBL/GenBank/DDBJ whole genome shotgun (WGS) entry which is preliminary data.</text>
</comment>
<dbReference type="InterPro" id="IPR036890">
    <property type="entry name" value="HATPase_C_sf"/>
</dbReference>
<dbReference type="InterPro" id="IPR050640">
    <property type="entry name" value="Bact_2-comp_sensor_kinase"/>
</dbReference>
<feature type="transmembrane region" description="Helical" evidence="1">
    <location>
        <begin position="14"/>
        <end position="36"/>
    </location>
</feature>
<dbReference type="EMBL" id="JANUHC010000001">
    <property type="protein sequence ID" value="MCS0628431.1"/>
    <property type="molecule type" value="Genomic_DNA"/>
</dbReference>
<dbReference type="Gene3D" id="3.30.565.10">
    <property type="entry name" value="Histidine kinase-like ATPase, C-terminal domain"/>
    <property type="match status" value="1"/>
</dbReference>
<dbReference type="GO" id="GO:0016301">
    <property type="term" value="F:kinase activity"/>
    <property type="evidence" value="ECO:0007669"/>
    <property type="project" value="UniProtKB-KW"/>
</dbReference>
<dbReference type="PANTHER" id="PTHR34220:SF9">
    <property type="entry name" value="SIGNAL TRANSDUCTION HISTIDINE KINASE INTERNAL REGION DOMAIN-CONTAINING PROTEIN"/>
    <property type="match status" value="1"/>
</dbReference>
<reference evidence="3" key="1">
    <citation type="submission" date="2022-08" db="EMBL/GenBank/DDBJ databases">
        <title>Reclassification of Massilia species as members of the genera Telluria, Duganella, Pseudoduganella, Mokoshia gen. nov. and Zemynaea gen. nov. using orthogonal and non-orthogonal genome-based approaches.</title>
        <authorList>
            <person name="Bowman J.P."/>
        </authorList>
    </citation>
    <scope>NUCLEOTIDE SEQUENCE</scope>
    <source>
        <strain evidence="3">LMG 11547</strain>
    </source>
</reference>
<dbReference type="Proteomes" id="UP001165263">
    <property type="component" value="Unassembled WGS sequence"/>
</dbReference>
<evidence type="ECO:0000256" key="1">
    <source>
        <dbReference type="SAM" id="Phobius"/>
    </source>
</evidence>
<organism evidence="3 4">
    <name type="scientific">Telluria mixta</name>
    <dbReference type="NCBI Taxonomy" id="34071"/>
    <lineage>
        <taxon>Bacteria</taxon>
        <taxon>Pseudomonadati</taxon>
        <taxon>Pseudomonadota</taxon>
        <taxon>Betaproteobacteria</taxon>
        <taxon>Burkholderiales</taxon>
        <taxon>Oxalobacteraceae</taxon>
        <taxon>Telluria group</taxon>
        <taxon>Telluria</taxon>
    </lineage>
</organism>
<dbReference type="PANTHER" id="PTHR34220">
    <property type="entry name" value="SENSOR HISTIDINE KINASE YPDA"/>
    <property type="match status" value="1"/>
</dbReference>
<evidence type="ECO:0000313" key="4">
    <source>
        <dbReference type="Proteomes" id="UP001165263"/>
    </source>
</evidence>
<keyword evidence="3" id="KW-0418">Kinase</keyword>
<dbReference type="RefSeq" id="WP_259447664.1">
    <property type="nucleotide sequence ID" value="NZ_CP119520.1"/>
</dbReference>
<feature type="transmembrane region" description="Helical" evidence="1">
    <location>
        <begin position="132"/>
        <end position="152"/>
    </location>
</feature>
<feature type="transmembrane region" description="Helical" evidence="1">
    <location>
        <begin position="48"/>
        <end position="68"/>
    </location>
</feature>
<keyword evidence="1" id="KW-0812">Transmembrane</keyword>
<keyword evidence="4" id="KW-1185">Reference proteome</keyword>
<gene>
    <name evidence="3" type="ORF">NX786_03675</name>
</gene>
<dbReference type="InterPro" id="IPR010559">
    <property type="entry name" value="Sig_transdc_His_kin_internal"/>
</dbReference>
<keyword evidence="1" id="KW-1133">Transmembrane helix</keyword>
<sequence>MADHRRMTFLRRNAVFVSAWILFWILMMLVAVQDFVRNEHSHAIWKPLLWEGSSALVVTGLALVQLRWSHTDDHLLGTPWRWFARQSRWLPMYWIAFVPLAFGLRHGVYALVGETYRHDPVPQLFVYESMKITIFFGLFMAIRFGVQSYRALLDARLRAERSNTLLRQAQLQRLGQQMQPHFLFNALNTVSALIWTDPARADATLTQLADVLRETLALGDRHAAPLATELRLARGYADVMAERFADRVAIAWQVDDALLDREVPVMSLQPLLENVFKHTVERRRGQTHIAVSVCREGDELVLGVEDDAGKLAASERPGGIGLANLRARIQALYGDAGRLDITARPQGGVRAEMRLPC</sequence>
<feature type="domain" description="Signal transduction histidine kinase internal region" evidence="2">
    <location>
        <begin position="169"/>
        <end position="247"/>
    </location>
</feature>
<accession>A0ABT2BTR0</accession>
<protein>
    <submittedName>
        <fullName evidence="3">Histidine kinase</fullName>
    </submittedName>
</protein>
<evidence type="ECO:0000313" key="3">
    <source>
        <dbReference type="EMBL" id="MCS0628431.1"/>
    </source>
</evidence>
<keyword evidence="1" id="KW-0472">Membrane</keyword>
<dbReference type="Pfam" id="PF06580">
    <property type="entry name" value="His_kinase"/>
    <property type="match status" value="1"/>
</dbReference>